<dbReference type="InterPro" id="IPR018073">
    <property type="entry name" value="Prot_inh_cystat_CS"/>
</dbReference>
<dbReference type="InterPro" id="IPR000010">
    <property type="entry name" value="Cystatin_dom"/>
</dbReference>
<dbReference type="PROSITE" id="PS00287">
    <property type="entry name" value="CYSTATIN"/>
    <property type="match status" value="1"/>
</dbReference>
<dbReference type="GO" id="GO:0004869">
    <property type="term" value="F:cysteine-type endopeptidase inhibitor activity"/>
    <property type="evidence" value="ECO:0007669"/>
    <property type="project" value="InterPro"/>
</dbReference>
<dbReference type="SMART" id="SM00043">
    <property type="entry name" value="CY"/>
    <property type="match status" value="1"/>
</dbReference>
<dbReference type="EMBL" id="HBHR01021910">
    <property type="protein sequence ID" value="CAD9873318.1"/>
    <property type="molecule type" value="Transcribed_RNA"/>
</dbReference>
<dbReference type="AlphaFoldDB" id="A0A7S2V5M9"/>
<protein>
    <recommendedName>
        <fullName evidence="2">Cystatin domain-containing protein</fullName>
    </recommendedName>
</protein>
<sequence>MMASFIKTCVLFACIIFIACCGTAYGNKNDDDMIIGGSNSGGGEVMLGAPKSANMGDQYLGKALEAGLSLHNQKSGSNLTLVATQIVDAKQQVVSGTLYDITFKAGYTADGASLNSFYVKSGSPSLDSVKTYRMKVQFQAWMQPQYTLVSIQEV</sequence>
<dbReference type="Pfam" id="PF00031">
    <property type="entry name" value="Cystatin"/>
    <property type="match status" value="1"/>
</dbReference>
<keyword evidence="1" id="KW-0732">Signal</keyword>
<dbReference type="CDD" id="cd00042">
    <property type="entry name" value="CY"/>
    <property type="match status" value="1"/>
</dbReference>
<dbReference type="Gene3D" id="3.10.450.10">
    <property type="match status" value="1"/>
</dbReference>
<accession>A0A7S2V5M9</accession>
<dbReference type="InterPro" id="IPR046350">
    <property type="entry name" value="Cystatin_sf"/>
</dbReference>
<organism evidence="3">
    <name type="scientific">Fibrocapsa japonica</name>
    <dbReference type="NCBI Taxonomy" id="94617"/>
    <lineage>
        <taxon>Eukaryota</taxon>
        <taxon>Sar</taxon>
        <taxon>Stramenopiles</taxon>
        <taxon>Ochrophyta</taxon>
        <taxon>Raphidophyceae</taxon>
        <taxon>Chattonellales</taxon>
        <taxon>Chattonellaceae</taxon>
        <taxon>Fibrocapsa</taxon>
    </lineage>
</organism>
<feature type="domain" description="Cystatin" evidence="2">
    <location>
        <begin position="45"/>
        <end position="154"/>
    </location>
</feature>
<name>A0A7S2V5M9_9STRA</name>
<feature type="signal peptide" evidence="1">
    <location>
        <begin position="1"/>
        <end position="26"/>
    </location>
</feature>
<gene>
    <name evidence="3" type="ORF">FJAP1339_LOCUS11182</name>
</gene>
<dbReference type="PROSITE" id="PS51257">
    <property type="entry name" value="PROKAR_LIPOPROTEIN"/>
    <property type="match status" value="1"/>
</dbReference>
<feature type="chain" id="PRO_5031426421" description="Cystatin domain-containing protein" evidence="1">
    <location>
        <begin position="27"/>
        <end position="154"/>
    </location>
</feature>
<reference evidence="3" key="1">
    <citation type="submission" date="2021-01" db="EMBL/GenBank/DDBJ databases">
        <authorList>
            <person name="Corre E."/>
            <person name="Pelletier E."/>
            <person name="Niang G."/>
            <person name="Scheremetjew M."/>
            <person name="Finn R."/>
            <person name="Kale V."/>
            <person name="Holt S."/>
            <person name="Cochrane G."/>
            <person name="Meng A."/>
            <person name="Brown T."/>
            <person name="Cohen L."/>
        </authorList>
    </citation>
    <scope>NUCLEOTIDE SEQUENCE</scope>
    <source>
        <strain evidence="3">CCMP1661</strain>
    </source>
</reference>
<proteinExistence type="predicted"/>
<dbReference type="SUPFAM" id="SSF54403">
    <property type="entry name" value="Cystatin/monellin"/>
    <property type="match status" value="1"/>
</dbReference>
<evidence type="ECO:0000313" key="3">
    <source>
        <dbReference type="EMBL" id="CAD9873318.1"/>
    </source>
</evidence>
<evidence type="ECO:0000259" key="2">
    <source>
        <dbReference type="SMART" id="SM00043"/>
    </source>
</evidence>
<evidence type="ECO:0000256" key="1">
    <source>
        <dbReference type="SAM" id="SignalP"/>
    </source>
</evidence>